<dbReference type="RefSeq" id="WP_121261281.1">
    <property type="nucleotide sequence ID" value="NZ_CP032739.1"/>
</dbReference>
<feature type="region of interest" description="Disordered" evidence="2">
    <location>
        <begin position="196"/>
        <end position="233"/>
    </location>
</feature>
<evidence type="ECO:0000256" key="2">
    <source>
        <dbReference type="SAM" id="MobiDB-lite"/>
    </source>
</evidence>
<dbReference type="EMBL" id="QRMZ01000003">
    <property type="protein sequence ID" value="RHK07699.1"/>
    <property type="molecule type" value="Genomic_DNA"/>
</dbReference>
<dbReference type="Gene3D" id="1.10.10.10">
    <property type="entry name" value="Winged helix-like DNA-binding domain superfamily/Winged helix DNA-binding domain"/>
    <property type="match status" value="1"/>
</dbReference>
<dbReference type="InterPro" id="IPR006343">
    <property type="entry name" value="DnaB/C_C"/>
</dbReference>
<dbReference type="InterPro" id="IPR036388">
    <property type="entry name" value="WH-like_DNA-bd_sf"/>
</dbReference>
<reference evidence="5 6" key="1">
    <citation type="submission" date="2018-08" db="EMBL/GenBank/DDBJ databases">
        <title>A genome reference for cultivated species of the human gut microbiota.</title>
        <authorList>
            <person name="Zou Y."/>
            <person name="Xue W."/>
            <person name="Luo G."/>
        </authorList>
    </citation>
    <scope>NUCLEOTIDE SEQUENCE [LARGE SCALE GENOMIC DNA]</scope>
    <source>
        <strain evidence="5 6">AF48-16</strain>
    </source>
</reference>
<comment type="caution">
    <text evidence="5">The sequence shown here is derived from an EMBL/GenBank/DDBJ whole genome shotgun (WGS) entry which is preliminary data.</text>
</comment>
<evidence type="ECO:0000256" key="1">
    <source>
        <dbReference type="ARBA" id="ARBA00093462"/>
    </source>
</evidence>
<proteinExistence type="inferred from homology"/>
<feature type="domain" description="DnaB/C C-terminal" evidence="3">
    <location>
        <begin position="128"/>
        <end position="200"/>
    </location>
</feature>
<gene>
    <name evidence="5" type="ORF">DW084_03265</name>
</gene>
<dbReference type="Proteomes" id="UP000286288">
    <property type="component" value="Unassembled WGS sequence"/>
</dbReference>
<name>A0A415EWK8_ENTCA</name>
<dbReference type="InterPro" id="IPR053162">
    <property type="entry name" value="DnaD"/>
</dbReference>
<sequence>MVSLKEYLAKGQTTISNLLLENYHHLGLTNDEFLLWLQLYRSHEQGNDFPDLREIASVMGSDQKEIYHWLNQLLKKDVLRMGSKKDDAGKTVDYYDFTGIYERLEFLLQQQSKKEVAETNEEKIRELYRLFEGEFGRPLSAIEYQRIGQWLDEDHYDPELVQFALREAVLNQAYSLNYIDRILLSWERKNITSKAQVEEEQKRRKKQFLQNETTPQEDGPMPKIPMHNWLEGE</sequence>
<dbReference type="NCBIfam" id="TIGR01446">
    <property type="entry name" value="DnaD_dom"/>
    <property type="match status" value="1"/>
</dbReference>
<evidence type="ECO:0000313" key="6">
    <source>
        <dbReference type="Proteomes" id="UP000286288"/>
    </source>
</evidence>
<evidence type="ECO:0000259" key="3">
    <source>
        <dbReference type="Pfam" id="PF07261"/>
    </source>
</evidence>
<accession>A0A415EWK8</accession>
<evidence type="ECO:0000313" key="5">
    <source>
        <dbReference type="EMBL" id="RHK07699.1"/>
    </source>
</evidence>
<dbReference type="InterPro" id="IPR034829">
    <property type="entry name" value="DnaD-like_sf"/>
</dbReference>
<dbReference type="Gene3D" id="1.10.10.630">
    <property type="entry name" value="DnaD domain-like"/>
    <property type="match status" value="1"/>
</dbReference>
<dbReference type="SUPFAM" id="SSF158499">
    <property type="entry name" value="DnaD domain-like"/>
    <property type="match status" value="1"/>
</dbReference>
<protein>
    <submittedName>
        <fullName evidence="5">DnaD domain protein</fullName>
    </submittedName>
</protein>
<dbReference type="PANTHER" id="PTHR37293:SF6">
    <property type="entry name" value="DNA REPLICATION PROTEIN DNAD"/>
    <property type="match status" value="1"/>
</dbReference>
<dbReference type="InterPro" id="IPR053843">
    <property type="entry name" value="DnaD_N"/>
</dbReference>
<dbReference type="AlphaFoldDB" id="A0A415EWK8"/>
<dbReference type="PANTHER" id="PTHR37293">
    <property type="entry name" value="PHAGE REPLICATION PROTEIN-RELATED"/>
    <property type="match status" value="1"/>
</dbReference>
<dbReference type="Pfam" id="PF21984">
    <property type="entry name" value="DnaD_N"/>
    <property type="match status" value="1"/>
</dbReference>
<evidence type="ECO:0000259" key="4">
    <source>
        <dbReference type="Pfam" id="PF21984"/>
    </source>
</evidence>
<feature type="domain" description="DnaD N-terminal" evidence="4">
    <location>
        <begin position="15"/>
        <end position="114"/>
    </location>
</feature>
<dbReference type="Pfam" id="PF07261">
    <property type="entry name" value="DnaB_2"/>
    <property type="match status" value="1"/>
</dbReference>
<comment type="similarity">
    <text evidence="1">Belongs to the DnaB/DnaD family.</text>
</comment>
<organism evidence="5 6">
    <name type="scientific">Enterococcus casseliflavus</name>
    <name type="common">Enterococcus flavescens</name>
    <dbReference type="NCBI Taxonomy" id="37734"/>
    <lineage>
        <taxon>Bacteria</taxon>
        <taxon>Bacillati</taxon>
        <taxon>Bacillota</taxon>
        <taxon>Bacilli</taxon>
        <taxon>Lactobacillales</taxon>
        <taxon>Enterococcaceae</taxon>
        <taxon>Enterococcus</taxon>
    </lineage>
</organism>